<evidence type="ECO:0000313" key="3">
    <source>
        <dbReference type="EMBL" id="KYG75699.1"/>
    </source>
</evidence>
<dbReference type="Proteomes" id="UP000075606">
    <property type="component" value="Unassembled WGS sequence"/>
</dbReference>
<reference evidence="3 4" key="1">
    <citation type="submission" date="2016-01" db="EMBL/GenBank/DDBJ databases">
        <title>Genome sequencing of Roseivirga spongicola UST030701-084.</title>
        <authorList>
            <person name="Selvaratnam C."/>
            <person name="Thevarajoo S."/>
            <person name="Goh K.M."/>
            <person name="Ee R."/>
            <person name="Chan K.-G."/>
            <person name="Chong C.S."/>
        </authorList>
    </citation>
    <scope>NUCLEOTIDE SEQUENCE [LARGE SCALE GENOMIC DNA]</scope>
    <source>
        <strain evidence="3 4">UST030701-084</strain>
    </source>
</reference>
<dbReference type="AlphaFoldDB" id="A0A150XAD8"/>
<dbReference type="OrthoDB" id="848790at2"/>
<dbReference type="EMBL" id="LRPC01000012">
    <property type="protein sequence ID" value="KYG75699.1"/>
    <property type="molecule type" value="Genomic_DNA"/>
</dbReference>
<protein>
    <recommendedName>
        <fullName evidence="5">Protein BatD</fullName>
    </recommendedName>
</protein>
<proteinExistence type="predicted"/>
<comment type="caution">
    <text evidence="3">The sequence shown here is derived from an EMBL/GenBank/DDBJ whole genome shotgun (WGS) entry which is preliminary data.</text>
</comment>
<evidence type="ECO:0008006" key="5">
    <source>
        <dbReference type="Google" id="ProtNLM"/>
    </source>
</evidence>
<evidence type="ECO:0000256" key="2">
    <source>
        <dbReference type="SAM" id="SignalP"/>
    </source>
</evidence>
<feature type="chain" id="PRO_5007574458" description="Protein BatD" evidence="2">
    <location>
        <begin position="22"/>
        <end position="297"/>
    </location>
</feature>
<keyword evidence="4" id="KW-1185">Reference proteome</keyword>
<keyword evidence="2" id="KW-0732">Signal</keyword>
<sequence length="297" mass="34480">MIRRVSVFLIFCFYLVTFAFAQDTKPNGYFLKDSVKIGEPVPYSLSYKDKKNRPVIFPDSLFSFAPFELIDKAYFDTRSDSINSIDSAVYYLATFEIDTVQSLSIPVFVYTGKDSIPIFSAKDSIILNQVVTQMPDTVNLSETRAFQPVSRQFNYPYWIIGLIILGVIAIVVAVIWGREITKRIKLYRLKKKLEKFQQEFDQEIESISADTEKTKIESLLKFWKSYMESLEQMPYTKLTTKEIIQIQKNSSLEETLKSIDKNIYSTIAVTALQNDFEYLKDYSVDRYNHVTEEIKNA</sequence>
<keyword evidence="1" id="KW-1133">Transmembrane helix</keyword>
<evidence type="ECO:0000313" key="4">
    <source>
        <dbReference type="Proteomes" id="UP000075606"/>
    </source>
</evidence>
<accession>A0A150XAD8</accession>
<evidence type="ECO:0000256" key="1">
    <source>
        <dbReference type="SAM" id="Phobius"/>
    </source>
</evidence>
<organism evidence="3 4">
    <name type="scientific">Roseivirga spongicola</name>
    <dbReference type="NCBI Taxonomy" id="333140"/>
    <lineage>
        <taxon>Bacteria</taxon>
        <taxon>Pseudomonadati</taxon>
        <taxon>Bacteroidota</taxon>
        <taxon>Cytophagia</taxon>
        <taxon>Cytophagales</taxon>
        <taxon>Roseivirgaceae</taxon>
        <taxon>Roseivirga</taxon>
    </lineage>
</organism>
<dbReference type="STRING" id="333140.AWW68_07645"/>
<feature type="signal peptide" evidence="2">
    <location>
        <begin position="1"/>
        <end position="21"/>
    </location>
</feature>
<dbReference type="RefSeq" id="WP_068219405.1">
    <property type="nucleotide sequence ID" value="NZ_CP139724.1"/>
</dbReference>
<name>A0A150XAD8_9BACT</name>
<keyword evidence="1" id="KW-0812">Transmembrane</keyword>
<feature type="transmembrane region" description="Helical" evidence="1">
    <location>
        <begin position="155"/>
        <end position="176"/>
    </location>
</feature>
<keyword evidence="1" id="KW-0472">Membrane</keyword>
<gene>
    <name evidence="3" type="ORF">AWW68_07645</name>
</gene>